<feature type="compositionally biased region" description="Basic and acidic residues" evidence="1">
    <location>
        <begin position="409"/>
        <end position="422"/>
    </location>
</feature>
<comment type="caution">
    <text evidence="2">The sequence shown here is derived from an EMBL/GenBank/DDBJ whole genome shotgun (WGS) entry which is preliminary data.</text>
</comment>
<feature type="compositionally biased region" description="Pro residues" evidence="1">
    <location>
        <begin position="710"/>
        <end position="721"/>
    </location>
</feature>
<feature type="compositionally biased region" description="Acidic residues" evidence="1">
    <location>
        <begin position="672"/>
        <end position="683"/>
    </location>
</feature>
<feature type="compositionally biased region" description="Polar residues" evidence="1">
    <location>
        <begin position="42"/>
        <end position="61"/>
    </location>
</feature>
<dbReference type="Proteomes" id="UP001276659">
    <property type="component" value="Unassembled WGS sequence"/>
</dbReference>
<feature type="compositionally biased region" description="Polar residues" evidence="1">
    <location>
        <begin position="214"/>
        <end position="226"/>
    </location>
</feature>
<keyword evidence="3" id="KW-1185">Reference proteome</keyword>
<evidence type="ECO:0000313" key="2">
    <source>
        <dbReference type="EMBL" id="KAK3172359.1"/>
    </source>
</evidence>
<feature type="compositionally biased region" description="Basic and acidic residues" evidence="1">
    <location>
        <begin position="458"/>
        <end position="467"/>
    </location>
</feature>
<protein>
    <submittedName>
        <fullName evidence="2">Uncharacterized protein</fullName>
    </submittedName>
</protein>
<feature type="compositionally biased region" description="Basic and acidic residues" evidence="1">
    <location>
        <begin position="597"/>
        <end position="610"/>
    </location>
</feature>
<feature type="region of interest" description="Disordered" evidence="1">
    <location>
        <begin position="1"/>
        <end position="131"/>
    </location>
</feature>
<organism evidence="2 3">
    <name type="scientific">Lepraria neglecta</name>
    <dbReference type="NCBI Taxonomy" id="209136"/>
    <lineage>
        <taxon>Eukaryota</taxon>
        <taxon>Fungi</taxon>
        <taxon>Dikarya</taxon>
        <taxon>Ascomycota</taxon>
        <taxon>Pezizomycotina</taxon>
        <taxon>Lecanoromycetes</taxon>
        <taxon>OSLEUM clade</taxon>
        <taxon>Lecanoromycetidae</taxon>
        <taxon>Lecanorales</taxon>
        <taxon>Lecanorineae</taxon>
        <taxon>Stereocaulaceae</taxon>
        <taxon>Lepraria</taxon>
    </lineage>
</organism>
<name>A0AAE0DJU2_9LECA</name>
<evidence type="ECO:0000313" key="3">
    <source>
        <dbReference type="Proteomes" id="UP001276659"/>
    </source>
</evidence>
<dbReference type="EMBL" id="JASNWA010000007">
    <property type="protein sequence ID" value="KAK3172359.1"/>
    <property type="molecule type" value="Genomic_DNA"/>
</dbReference>
<feature type="compositionally biased region" description="Basic and acidic residues" evidence="1">
    <location>
        <begin position="558"/>
        <end position="571"/>
    </location>
</feature>
<proteinExistence type="predicted"/>
<feature type="compositionally biased region" description="Polar residues" evidence="1">
    <location>
        <begin position="302"/>
        <end position="312"/>
    </location>
</feature>
<feature type="compositionally biased region" description="Polar residues" evidence="1">
    <location>
        <begin position="271"/>
        <end position="284"/>
    </location>
</feature>
<feature type="compositionally biased region" description="Polar residues" evidence="1">
    <location>
        <begin position="395"/>
        <end position="404"/>
    </location>
</feature>
<gene>
    <name evidence="2" type="ORF">OEA41_005680</name>
</gene>
<feature type="compositionally biased region" description="Polar residues" evidence="1">
    <location>
        <begin position="244"/>
        <end position="259"/>
    </location>
</feature>
<sequence>MTKRKVIEDSDDEDKAEATPPPQSPPAVSEHDSSAMAEDITSAASETLQQSAGPSTTSTDPLTKAERLNREIRNAHKTLIEPTPDSSLPTTRILSSSQQQSQASPTTARSKMRRTKTAVERPRVKKPLKTYGSQGRDVFEFCGSSDGEVDVTPRKALEFPSAKRRKQEKQAEVEKVGGTWGLSSGDTVVLEPRTSAVQHKALKKGNMASTWALSSGDTEVLNSGVRSTDKESSTGSFMPPPAMKSTSFEQTQRSETSTVARKLEPTPASPDPTQDTNPFESTYSDGRMPTPTISSRGPGDDQNFQSSDWANTSRKRSRAEMEATNIDKSGLIELSSSASVLSPGKTGTVDKGTQPAIVTQEGKTTEDSGTSTTEPMVLLPQLLQNDDSQDELSLPATTSESASKCQVKPSKEKDRDRKHVDELGSDDAGIGFPKEYYQPRPSKSRSGRGDDGIIVPDDYSKRPEAVAKKKGKLSRRKTTAFHELIPKEEDEDDDDEDEIVTQPGSRTPRSRAIETIKEQDGLDLEEKYKAKKIHDGFEPEDKPTAKPTVPAKQRGRPKKEANEASENKSTGDDGLDVQGKAGQEKGKDAEADSEPEVEPKPATKPTESKKQRGRPKKGAAEASNTKTSDEKQDELDQSNPAPTKAKADVTSKKPRNKGKTLKAISEELIHDSDDDPLAADESEELPRNILHETQGKIVLPKPIEGAHASPSPPKPRSAPPETPHKAVASHKGPDKHSPISSGKVAYRVGLSKRARIEPLLRIVRRV</sequence>
<accession>A0AAE0DJU2</accession>
<feature type="compositionally biased region" description="Basic and acidic residues" evidence="1">
    <location>
        <begin position="63"/>
        <end position="74"/>
    </location>
</feature>
<feature type="compositionally biased region" description="Polar residues" evidence="1">
    <location>
        <begin position="84"/>
        <end position="94"/>
    </location>
</feature>
<feature type="compositionally biased region" description="Basic residues" evidence="1">
    <location>
        <begin position="468"/>
        <end position="479"/>
    </location>
</feature>
<dbReference type="AlphaFoldDB" id="A0AAE0DJU2"/>
<feature type="region of interest" description="Disordered" evidence="1">
    <location>
        <begin position="214"/>
        <end position="744"/>
    </location>
</feature>
<feature type="compositionally biased region" description="Acidic residues" evidence="1">
    <location>
        <begin position="488"/>
        <end position="499"/>
    </location>
</feature>
<feature type="compositionally biased region" description="Basic and acidic residues" evidence="1">
    <location>
        <begin position="684"/>
        <end position="694"/>
    </location>
</feature>
<feature type="compositionally biased region" description="Basic and acidic residues" evidence="1">
    <location>
        <begin position="511"/>
        <end position="544"/>
    </location>
</feature>
<reference evidence="2" key="1">
    <citation type="submission" date="2022-11" db="EMBL/GenBank/DDBJ databases">
        <title>Chromosomal genome sequence assembly and mating type (MAT) locus characterization of the leprose asexual lichenized fungus Lepraria neglecta (Nyl.) Erichsen.</title>
        <authorList>
            <person name="Allen J.L."/>
            <person name="Pfeffer B."/>
        </authorList>
    </citation>
    <scope>NUCLEOTIDE SEQUENCE</scope>
    <source>
        <strain evidence="2">Allen 5258</strain>
    </source>
</reference>
<evidence type="ECO:0000256" key="1">
    <source>
        <dbReference type="SAM" id="MobiDB-lite"/>
    </source>
</evidence>